<evidence type="ECO:0000256" key="1">
    <source>
        <dbReference type="SAM" id="MobiDB-lite"/>
    </source>
</evidence>
<evidence type="ECO:0000313" key="4">
    <source>
        <dbReference type="Proteomes" id="UP000548423"/>
    </source>
</evidence>
<organism evidence="3 4">
    <name type="scientific">Neobacillus niacini</name>
    <dbReference type="NCBI Taxonomy" id="86668"/>
    <lineage>
        <taxon>Bacteria</taxon>
        <taxon>Bacillati</taxon>
        <taxon>Bacillota</taxon>
        <taxon>Bacilli</taxon>
        <taxon>Bacillales</taxon>
        <taxon>Bacillaceae</taxon>
        <taxon>Neobacillus</taxon>
    </lineage>
</organism>
<feature type="chain" id="PRO_5038570721" evidence="2">
    <location>
        <begin position="20"/>
        <end position="156"/>
    </location>
</feature>
<sequence length="156" mass="17718">MNKVLSLILILLLALTACGTQEKEETATPQEKKTEEGTNAAKEEKTNKRELTAEDEQFSKLIVEKNYEEVVKQTVSLKTESQKDFYYIASAFIKNNENQTKTYDPADLTAMKTDYQVIVNYINRVKFVPDEIKAEVEGLKTSAEEKVAEADKQLTK</sequence>
<dbReference type="Proteomes" id="UP000548423">
    <property type="component" value="Unassembled WGS sequence"/>
</dbReference>
<keyword evidence="2" id="KW-0732">Signal</keyword>
<keyword evidence="3" id="KW-0449">Lipoprotein</keyword>
<name>A0A852TJI0_9BACI</name>
<evidence type="ECO:0000256" key="2">
    <source>
        <dbReference type="SAM" id="SignalP"/>
    </source>
</evidence>
<gene>
    <name evidence="3" type="ORF">F4694_004707</name>
</gene>
<reference evidence="4" key="1">
    <citation type="submission" date="2020-07" db="EMBL/GenBank/DDBJ databases">
        <authorList>
            <person name="Partida-Martinez L."/>
            <person name="Huntemann M."/>
            <person name="Clum A."/>
            <person name="Wang J."/>
            <person name="Palaniappan K."/>
            <person name="Ritter S."/>
            <person name="Chen I.-M."/>
            <person name="Stamatis D."/>
            <person name="Reddy T."/>
            <person name="O'Malley R."/>
            <person name="Daum C."/>
            <person name="Shapiro N."/>
            <person name="Ivanova N."/>
            <person name="Kyrpides N."/>
            <person name="Woyke T."/>
        </authorList>
    </citation>
    <scope>NUCLEOTIDE SEQUENCE [LARGE SCALE GENOMIC DNA]</scope>
    <source>
        <strain evidence="4">AT2.8</strain>
    </source>
</reference>
<protein>
    <submittedName>
        <fullName evidence="3">Small lipoprotein YifL</fullName>
    </submittedName>
</protein>
<comment type="caution">
    <text evidence="3">The sequence shown here is derived from an EMBL/GenBank/DDBJ whole genome shotgun (WGS) entry which is preliminary data.</text>
</comment>
<reference evidence="4" key="2">
    <citation type="submission" date="2020-08" db="EMBL/GenBank/DDBJ databases">
        <title>The Agave Microbiome: Exploring the role of microbial communities in plant adaptations to desert environments.</title>
        <authorList>
            <person name="Partida-Martinez L.P."/>
        </authorList>
    </citation>
    <scope>NUCLEOTIDE SEQUENCE [LARGE SCALE GENOMIC DNA]</scope>
    <source>
        <strain evidence="4">AT2.8</strain>
    </source>
</reference>
<accession>A0A852TJI0</accession>
<feature type="region of interest" description="Disordered" evidence="1">
    <location>
        <begin position="22"/>
        <end position="51"/>
    </location>
</feature>
<dbReference type="EMBL" id="JACCBX010000011">
    <property type="protein sequence ID" value="NYE07866.1"/>
    <property type="molecule type" value="Genomic_DNA"/>
</dbReference>
<dbReference type="PROSITE" id="PS51257">
    <property type="entry name" value="PROKAR_LIPOPROTEIN"/>
    <property type="match status" value="1"/>
</dbReference>
<proteinExistence type="predicted"/>
<feature type="signal peptide" evidence="2">
    <location>
        <begin position="1"/>
        <end position="19"/>
    </location>
</feature>
<evidence type="ECO:0000313" key="3">
    <source>
        <dbReference type="EMBL" id="NYE07866.1"/>
    </source>
</evidence>
<dbReference type="AlphaFoldDB" id="A0A852TJI0"/>